<feature type="domain" description="Myb/SANT-like DNA-binding" evidence="2">
    <location>
        <begin position="50"/>
        <end position="136"/>
    </location>
</feature>
<proteinExistence type="predicted"/>
<dbReference type="OrthoDB" id="1900300at2759"/>
<dbReference type="Gene3D" id="1.10.10.60">
    <property type="entry name" value="Homeodomain-like"/>
    <property type="match status" value="1"/>
</dbReference>
<accession>A0A7J6X594</accession>
<sequence length="340" mass="37764">MEKTEQVNTNQDIIPSLLDSSRKPSSASNTIITAATAGGTGSGSGDRLKRDEWSEGAVSTLLDAYESKWVLRNRAKLKGHDWEDVARHVSSRANSTKSPKTQTQCKNKIESMKKRYRSESAATDTSSWPLFPRLDLLLRYRTHPPTTTTATTNAITNPPLVILDQQLTPTPTPSLPPPPPQLPPATALPPSGTHQNSHESNGVEPLAKEEAMGDKPFEEGSDKMSMEMDSSTPISDRVKEKLKMKKTKMEKNKKRKIGQRKEAWDIAESIRWLAEVVVRSEQARMETIKEIEKMRAESEAKRGEMDLKRTEIIANTQLQIAQLLAGNGKGIDSSLRIGRN</sequence>
<protein>
    <submittedName>
        <fullName evidence="3">Trihelix transcription factor</fullName>
    </submittedName>
</protein>
<feature type="compositionally biased region" description="Polar residues" evidence="1">
    <location>
        <begin position="1"/>
        <end position="13"/>
    </location>
</feature>
<dbReference type="InterPro" id="IPR044823">
    <property type="entry name" value="ASIL1/2-like"/>
</dbReference>
<dbReference type="EMBL" id="JABWDY010004775">
    <property type="protein sequence ID" value="KAF5204911.1"/>
    <property type="molecule type" value="Genomic_DNA"/>
</dbReference>
<feature type="compositionally biased region" description="Pro residues" evidence="1">
    <location>
        <begin position="170"/>
        <end position="187"/>
    </location>
</feature>
<feature type="region of interest" description="Disordered" evidence="1">
    <location>
        <begin position="165"/>
        <end position="235"/>
    </location>
</feature>
<evidence type="ECO:0000313" key="4">
    <source>
        <dbReference type="Proteomes" id="UP000554482"/>
    </source>
</evidence>
<comment type="caution">
    <text evidence="3">The sequence shown here is derived from an EMBL/GenBank/DDBJ whole genome shotgun (WGS) entry which is preliminary data.</text>
</comment>
<dbReference type="Proteomes" id="UP000554482">
    <property type="component" value="Unassembled WGS sequence"/>
</dbReference>
<organism evidence="3 4">
    <name type="scientific">Thalictrum thalictroides</name>
    <name type="common">Rue-anemone</name>
    <name type="synonym">Anemone thalictroides</name>
    <dbReference type="NCBI Taxonomy" id="46969"/>
    <lineage>
        <taxon>Eukaryota</taxon>
        <taxon>Viridiplantae</taxon>
        <taxon>Streptophyta</taxon>
        <taxon>Embryophyta</taxon>
        <taxon>Tracheophyta</taxon>
        <taxon>Spermatophyta</taxon>
        <taxon>Magnoliopsida</taxon>
        <taxon>Ranunculales</taxon>
        <taxon>Ranunculaceae</taxon>
        <taxon>Thalictroideae</taxon>
        <taxon>Thalictrum</taxon>
    </lineage>
</organism>
<dbReference type="PANTHER" id="PTHR31307">
    <property type="entry name" value="TRIHELIX TRANSCRIPTION FACTOR ASIL2"/>
    <property type="match status" value="1"/>
</dbReference>
<dbReference type="InterPro" id="IPR044822">
    <property type="entry name" value="Myb_DNA-bind_4"/>
</dbReference>
<keyword evidence="4" id="KW-1185">Reference proteome</keyword>
<name>A0A7J6X594_THATH</name>
<feature type="region of interest" description="Disordered" evidence="1">
    <location>
        <begin position="1"/>
        <end position="52"/>
    </location>
</feature>
<evidence type="ECO:0000313" key="3">
    <source>
        <dbReference type="EMBL" id="KAF5204911.1"/>
    </source>
</evidence>
<dbReference type="AlphaFoldDB" id="A0A7J6X594"/>
<dbReference type="Pfam" id="PF13837">
    <property type="entry name" value="Myb_DNA-bind_4"/>
    <property type="match status" value="1"/>
</dbReference>
<evidence type="ECO:0000256" key="1">
    <source>
        <dbReference type="SAM" id="MobiDB-lite"/>
    </source>
</evidence>
<feature type="compositionally biased region" description="Low complexity" evidence="1">
    <location>
        <begin position="25"/>
        <end position="37"/>
    </location>
</feature>
<dbReference type="FunFam" id="1.10.10.60:FF:000152">
    <property type="entry name" value="Trihelix transcription factor ASIL2"/>
    <property type="match status" value="1"/>
</dbReference>
<dbReference type="PANTHER" id="PTHR31307:SF7">
    <property type="entry name" value="SEQUENCE-SPECIFIC DNA BINDING TRANSCRIPTION FACTOR"/>
    <property type="match status" value="1"/>
</dbReference>
<evidence type="ECO:0000259" key="2">
    <source>
        <dbReference type="Pfam" id="PF13837"/>
    </source>
</evidence>
<gene>
    <name evidence="3" type="ORF">FRX31_005501</name>
</gene>
<feature type="compositionally biased region" description="Basic and acidic residues" evidence="1">
    <location>
        <begin position="206"/>
        <end position="226"/>
    </location>
</feature>
<reference evidence="3 4" key="1">
    <citation type="submission" date="2020-06" db="EMBL/GenBank/DDBJ databases">
        <title>Transcriptomic and genomic resources for Thalictrum thalictroides and T. hernandezii: Facilitating candidate gene discovery in an emerging model plant lineage.</title>
        <authorList>
            <person name="Arias T."/>
            <person name="Riano-Pachon D.M."/>
            <person name="Di Stilio V.S."/>
        </authorList>
    </citation>
    <scope>NUCLEOTIDE SEQUENCE [LARGE SCALE GENOMIC DNA]</scope>
    <source>
        <strain evidence="4">cv. WT478/WT964</strain>
        <tissue evidence="3">Leaves</tissue>
    </source>
</reference>